<accession>A0A6A5W9M3</accession>
<feature type="region of interest" description="Disordered" evidence="1">
    <location>
        <begin position="1"/>
        <end position="24"/>
    </location>
</feature>
<dbReference type="AlphaFoldDB" id="A0A6A5W9M3"/>
<feature type="compositionally biased region" description="Polar residues" evidence="1">
    <location>
        <begin position="7"/>
        <end position="23"/>
    </location>
</feature>
<evidence type="ECO:0000256" key="1">
    <source>
        <dbReference type="SAM" id="MobiDB-lite"/>
    </source>
</evidence>
<evidence type="ECO:0000313" key="3">
    <source>
        <dbReference type="Proteomes" id="UP000799779"/>
    </source>
</evidence>
<proteinExistence type="predicted"/>
<protein>
    <submittedName>
        <fullName evidence="2">Uncharacterized protein</fullName>
    </submittedName>
</protein>
<reference evidence="2" key="1">
    <citation type="journal article" date="2020" name="Stud. Mycol.">
        <title>101 Dothideomycetes genomes: a test case for predicting lifestyles and emergence of pathogens.</title>
        <authorList>
            <person name="Haridas S."/>
            <person name="Albert R."/>
            <person name="Binder M."/>
            <person name="Bloem J."/>
            <person name="Labutti K."/>
            <person name="Salamov A."/>
            <person name="Andreopoulos B."/>
            <person name="Baker S."/>
            <person name="Barry K."/>
            <person name="Bills G."/>
            <person name="Bluhm B."/>
            <person name="Cannon C."/>
            <person name="Castanera R."/>
            <person name="Culley D."/>
            <person name="Daum C."/>
            <person name="Ezra D."/>
            <person name="Gonzalez J."/>
            <person name="Henrissat B."/>
            <person name="Kuo A."/>
            <person name="Liang C."/>
            <person name="Lipzen A."/>
            <person name="Lutzoni F."/>
            <person name="Magnuson J."/>
            <person name="Mondo S."/>
            <person name="Nolan M."/>
            <person name="Ohm R."/>
            <person name="Pangilinan J."/>
            <person name="Park H.-J."/>
            <person name="Ramirez L."/>
            <person name="Alfaro M."/>
            <person name="Sun H."/>
            <person name="Tritt A."/>
            <person name="Yoshinaga Y."/>
            <person name="Zwiers L.-H."/>
            <person name="Turgeon B."/>
            <person name="Goodwin S."/>
            <person name="Spatafora J."/>
            <person name="Crous P."/>
            <person name="Grigoriev I."/>
        </authorList>
    </citation>
    <scope>NUCLEOTIDE SEQUENCE</scope>
    <source>
        <strain evidence="2">CBS 123094</strain>
    </source>
</reference>
<organism evidence="2 3">
    <name type="scientific">Amniculicola lignicola CBS 123094</name>
    <dbReference type="NCBI Taxonomy" id="1392246"/>
    <lineage>
        <taxon>Eukaryota</taxon>
        <taxon>Fungi</taxon>
        <taxon>Dikarya</taxon>
        <taxon>Ascomycota</taxon>
        <taxon>Pezizomycotina</taxon>
        <taxon>Dothideomycetes</taxon>
        <taxon>Pleosporomycetidae</taxon>
        <taxon>Pleosporales</taxon>
        <taxon>Amniculicolaceae</taxon>
        <taxon>Amniculicola</taxon>
    </lineage>
</organism>
<gene>
    <name evidence="2" type="ORF">P154DRAFT_281300</name>
</gene>
<dbReference type="EMBL" id="ML977613">
    <property type="protein sequence ID" value="KAF1997479.1"/>
    <property type="molecule type" value="Genomic_DNA"/>
</dbReference>
<evidence type="ECO:0000313" key="2">
    <source>
        <dbReference type="EMBL" id="KAF1997479.1"/>
    </source>
</evidence>
<sequence>MDVQRALSPTQRSVSQQPTTTVSLDHRQRRINQRPLHTQQDSLFRDGLKNAISGQPCGHPPLASISVFYGCTSSVSNGPSELPPSTYINLAQPASLALLFMGAEQSYVFRCQVARPSSHVPSPDSAVRNTLGKRFALSQTVLYPPQPSAFFVLALTRFASASTFADYIFRSYRDAGGIHTLFAASDLSLLCQPSSNPFSDFVRCCPDTGDLCDDWPARVSETLPSPAEHVVQSQRLSAAVNTT</sequence>
<keyword evidence="3" id="KW-1185">Reference proteome</keyword>
<dbReference type="Proteomes" id="UP000799779">
    <property type="component" value="Unassembled WGS sequence"/>
</dbReference>
<name>A0A6A5W9M3_9PLEO</name>